<dbReference type="AlphaFoldDB" id="A0A9D4TYH0"/>
<evidence type="ECO:0000313" key="2">
    <source>
        <dbReference type="EMBL" id="KAI3438200.1"/>
    </source>
</evidence>
<dbReference type="OrthoDB" id="509690at2759"/>
<evidence type="ECO:0000256" key="1">
    <source>
        <dbReference type="SAM" id="SignalP"/>
    </source>
</evidence>
<dbReference type="SUPFAM" id="SSF51126">
    <property type="entry name" value="Pectin lyase-like"/>
    <property type="match status" value="1"/>
</dbReference>
<sequence>MPSPAAGKVLLQLLVVSAAVGWVSALPEPVYLTREEWWQWPAAPNSVQEAANAAAALRPANVTNDAVVVSAAAAGAEALWGKQGELWSPKGRLMDFSYAGYKQGSAPIPSPKVTKSFQEFQRRGMSDTAALQAALAWAHKQPLNKWVVIGLPAGTIRLDRQLFIRRPRLILRGAGSGKTILRIDRPLKDTPGVTPPKGGYGFYNQEAFIMLDGRYMRDRKIATVTGTARRGGRKVTVDTVSRMAVGQVVVLILSDKRGVLTRYLLNNRPLNPGSTTLNRYMVTRFASRIVAIKGKVLTLERTLPFDVRPEYLPEILPQTGTVYDVGIEGLTFKFPFAYYGGHHYEDGYNCIQLWEVYNCWVKDVHGINVDNGLFIHKSTAVQVNDLRLTQTKRRNPKKDPRFGDGHWGVHNGGSADVLVSGFTMTPELLHCVGSDAFGMYAVFSRGKMTNGNLELHRALAHALFTDIDVGVGNHALQSGGPSHSGPNTQAWTVVWNVRSSKPIPLPGANGVKPGDCAFGPDLTLAGVNLEKRTACAWWLIEKGPLSVTNLYEAQLAKRRRAQL</sequence>
<keyword evidence="1" id="KW-0732">Signal</keyword>
<name>A0A9D4TYH0_CHLVU</name>
<dbReference type="EMBL" id="SIDB01000001">
    <property type="protein sequence ID" value="KAI3438200.1"/>
    <property type="molecule type" value="Genomic_DNA"/>
</dbReference>
<protein>
    <submittedName>
        <fullName evidence="2">Uncharacterized protein</fullName>
    </submittedName>
</protein>
<dbReference type="InterPro" id="IPR012334">
    <property type="entry name" value="Pectin_lyas_fold"/>
</dbReference>
<feature type="signal peptide" evidence="1">
    <location>
        <begin position="1"/>
        <end position="25"/>
    </location>
</feature>
<gene>
    <name evidence="2" type="ORF">D9Q98_000637</name>
</gene>
<accession>A0A9D4TYH0</accession>
<dbReference type="Gene3D" id="2.160.20.10">
    <property type="entry name" value="Single-stranded right-handed beta-helix, Pectin lyase-like"/>
    <property type="match status" value="1"/>
</dbReference>
<dbReference type="Proteomes" id="UP001055712">
    <property type="component" value="Unassembled WGS sequence"/>
</dbReference>
<dbReference type="InterPro" id="IPR011050">
    <property type="entry name" value="Pectin_lyase_fold/virulence"/>
</dbReference>
<reference evidence="2" key="2">
    <citation type="submission" date="2020-11" db="EMBL/GenBank/DDBJ databases">
        <authorList>
            <person name="Cecchin M."/>
            <person name="Marcolungo L."/>
            <person name="Rossato M."/>
            <person name="Girolomoni L."/>
            <person name="Cosentino E."/>
            <person name="Cuine S."/>
            <person name="Li-Beisson Y."/>
            <person name="Delledonne M."/>
            <person name="Ballottari M."/>
        </authorList>
    </citation>
    <scope>NUCLEOTIDE SEQUENCE</scope>
    <source>
        <strain evidence="2">211/11P</strain>
        <tissue evidence="2">Whole cell</tissue>
    </source>
</reference>
<keyword evidence="3" id="KW-1185">Reference proteome</keyword>
<evidence type="ECO:0000313" key="3">
    <source>
        <dbReference type="Proteomes" id="UP001055712"/>
    </source>
</evidence>
<reference evidence="2" key="1">
    <citation type="journal article" date="2019" name="Plant J.">
        <title>Chlorella vulgaris genome assembly and annotation reveals the molecular basis for metabolic acclimation to high light conditions.</title>
        <authorList>
            <person name="Cecchin M."/>
            <person name="Marcolungo L."/>
            <person name="Rossato M."/>
            <person name="Girolomoni L."/>
            <person name="Cosentino E."/>
            <person name="Cuine S."/>
            <person name="Li-Beisson Y."/>
            <person name="Delledonne M."/>
            <person name="Ballottari M."/>
        </authorList>
    </citation>
    <scope>NUCLEOTIDE SEQUENCE</scope>
    <source>
        <strain evidence="2">211/11P</strain>
    </source>
</reference>
<comment type="caution">
    <text evidence="2">The sequence shown here is derived from an EMBL/GenBank/DDBJ whole genome shotgun (WGS) entry which is preliminary data.</text>
</comment>
<feature type="chain" id="PRO_5039094162" evidence="1">
    <location>
        <begin position="26"/>
        <end position="563"/>
    </location>
</feature>
<proteinExistence type="predicted"/>
<organism evidence="2 3">
    <name type="scientific">Chlorella vulgaris</name>
    <name type="common">Green alga</name>
    <dbReference type="NCBI Taxonomy" id="3077"/>
    <lineage>
        <taxon>Eukaryota</taxon>
        <taxon>Viridiplantae</taxon>
        <taxon>Chlorophyta</taxon>
        <taxon>core chlorophytes</taxon>
        <taxon>Trebouxiophyceae</taxon>
        <taxon>Chlorellales</taxon>
        <taxon>Chlorellaceae</taxon>
        <taxon>Chlorella clade</taxon>
        <taxon>Chlorella</taxon>
    </lineage>
</organism>